<dbReference type="InterPro" id="IPR011676">
    <property type="entry name" value="DUF1618"/>
</dbReference>
<evidence type="ECO:0000313" key="2">
    <source>
        <dbReference type="EnsemblPlants" id="OPUNC11G04440.1"/>
    </source>
</evidence>
<sequence length="1023" mass="113795">MAVYSKLLWGSHTNDGATKPRQRRLQPKSLVSRMASPEEILIALEEIPGLARDDLLKASLLGLPMSLRKKWLLIEIKACRDCPLAVRWVMLEHYGTKLEVNGEDSDCDSNSNSGGVRITEATSHSTDGHVVRVSFRLEPPPAASHLTFHCSLSSNYGDHWPSMKVVAAHGDSVLVEMHYKKEGYDNYGIDYFVYNSGAGDGDDDPPRPPSLSLLPTYWVPLDDDDRRFHPQRQGPKVHELDGASTGLLLRRRCHGEDDLVVAELIITKESESESSKLEEAELLVLRSGEWSATRAPIIHDDGKAEELSYWETDMAVPVGDRRLCWVDLYRGIILCDLFDESPLRLQYVPLPVEAPAGEFDDDSDDENSRRYLMADRSVCVTDGGATLKFIDVFPRCCCGSPGATLCNHSRNAFVINTWTLRMNDDDDMEWTMDAIVDATELWSLDAYAGIPRITPEHPIVSIDDPDVICFIVPEQHRQGKHYIGETTWKMMMNTKNKTLLSVCRYDDDGSQREPSYGHTYIPSKISTLYRNRSSNNGATKPPVVVCKPSTITTQIDVNQSQSWPPDSSAKHLMQVSRIASPEEILVALEEIPDLACDDLLKAYSILCRDNGRLFRSLLGLPMGLRKKWLMIEIKAYKNIYSTSATLPNSGGPSPAGGGGYPQWVILAEHGALEDKDEDPNSCTTTADAAKITEAASHSSAGNHVGVFRCLPSGSSIGDRHLPSMRVVAVHRDSVLLRMQYRKGHAYEDDIGLDYFLYNAGGSSSAAADPPRLPLLSLLLTYWETLQEEEKEKKEDDDEEETYRGYRGWAAPKRWVHELGVKTTGILHRRSEDDDDLVKEEDGGAPEELLVLRSGGEWTVTRPPVVHDDGKAKKVSHWQSDLVVPSATRCSAGLICIAASSYVTCLTKVPSCDTCHSPSMPPPAKFDNHRGDYSINPRMCPRQKRSFWVSDDGDELRFIDMSPHCCCGDVGATTCDNARNAFVISSWTLRMSEMRWVMDAMVALVSLMPTLAMASHASDRNTLS</sequence>
<feature type="domain" description="DUF1618" evidence="1">
    <location>
        <begin position="325"/>
        <end position="469"/>
    </location>
</feature>
<dbReference type="Pfam" id="PF07762">
    <property type="entry name" value="DUF1618"/>
    <property type="match status" value="2"/>
</dbReference>
<dbReference type="PANTHER" id="PTHR33074">
    <property type="entry name" value="EXPRESSED PROTEIN-RELATED"/>
    <property type="match status" value="1"/>
</dbReference>
<evidence type="ECO:0000259" key="1">
    <source>
        <dbReference type="Pfam" id="PF07762"/>
    </source>
</evidence>
<keyword evidence="3" id="KW-1185">Reference proteome</keyword>
<dbReference type="Gramene" id="OPUNC11G04440.1">
    <property type="protein sequence ID" value="OPUNC11G04440.1"/>
    <property type="gene ID" value="OPUNC11G04440"/>
</dbReference>
<protein>
    <recommendedName>
        <fullName evidence="1">DUF1618 domain-containing protein</fullName>
    </recommendedName>
</protein>
<dbReference type="EnsemblPlants" id="OPUNC11G04440.1">
    <property type="protein sequence ID" value="OPUNC11G04440.1"/>
    <property type="gene ID" value="OPUNC11G04440"/>
</dbReference>
<dbReference type="HOGENOM" id="CLU_295685_0_0_1"/>
<accession>A0A0E0MD14</accession>
<evidence type="ECO:0000313" key="3">
    <source>
        <dbReference type="Proteomes" id="UP000026962"/>
    </source>
</evidence>
<reference evidence="2" key="2">
    <citation type="submission" date="2018-05" db="EMBL/GenBank/DDBJ databases">
        <title>OpunRS2 (Oryza punctata Reference Sequence Version 2).</title>
        <authorList>
            <person name="Zhang J."/>
            <person name="Kudrna D."/>
            <person name="Lee S."/>
            <person name="Talag J."/>
            <person name="Welchert J."/>
            <person name="Wing R.A."/>
        </authorList>
    </citation>
    <scope>NUCLEOTIDE SEQUENCE [LARGE SCALE GENOMIC DNA]</scope>
</reference>
<reference evidence="2" key="1">
    <citation type="submission" date="2015-04" db="UniProtKB">
        <authorList>
            <consortium name="EnsemblPlants"/>
        </authorList>
    </citation>
    <scope>IDENTIFICATION</scope>
</reference>
<dbReference type="PANTHER" id="PTHR33074:SF76">
    <property type="entry name" value="OS11G0569701 PROTEIN"/>
    <property type="match status" value="1"/>
</dbReference>
<organism evidence="2">
    <name type="scientific">Oryza punctata</name>
    <name type="common">Red rice</name>
    <dbReference type="NCBI Taxonomy" id="4537"/>
    <lineage>
        <taxon>Eukaryota</taxon>
        <taxon>Viridiplantae</taxon>
        <taxon>Streptophyta</taxon>
        <taxon>Embryophyta</taxon>
        <taxon>Tracheophyta</taxon>
        <taxon>Spermatophyta</taxon>
        <taxon>Magnoliopsida</taxon>
        <taxon>Liliopsida</taxon>
        <taxon>Poales</taxon>
        <taxon>Poaceae</taxon>
        <taxon>BOP clade</taxon>
        <taxon>Oryzoideae</taxon>
        <taxon>Oryzeae</taxon>
        <taxon>Oryzinae</taxon>
        <taxon>Oryza</taxon>
    </lineage>
</organism>
<feature type="domain" description="DUF1618" evidence="1">
    <location>
        <begin position="920"/>
        <end position="1007"/>
    </location>
</feature>
<dbReference type="AlphaFoldDB" id="A0A0E0MD14"/>
<name>A0A0E0MD14_ORYPU</name>
<dbReference type="eggNOG" id="ENOG502R7NY">
    <property type="taxonomic scope" value="Eukaryota"/>
</dbReference>
<proteinExistence type="predicted"/>
<dbReference type="Proteomes" id="UP000026962">
    <property type="component" value="Chromosome 11"/>
</dbReference>